<keyword evidence="3 6" id="KW-0238">DNA-binding</keyword>
<dbReference type="PANTHER" id="PTHR30126:SF98">
    <property type="entry name" value="HTH-TYPE TRANSCRIPTIONAL ACTIVATOR BAUR"/>
    <property type="match status" value="1"/>
</dbReference>
<evidence type="ECO:0000256" key="2">
    <source>
        <dbReference type="ARBA" id="ARBA00023015"/>
    </source>
</evidence>
<keyword evidence="2" id="KW-0805">Transcription regulation</keyword>
<dbReference type="InterPro" id="IPR036390">
    <property type="entry name" value="WH_DNA-bd_sf"/>
</dbReference>
<dbReference type="InterPro" id="IPR036388">
    <property type="entry name" value="WH-like_DNA-bd_sf"/>
</dbReference>
<dbReference type="GO" id="GO:0003700">
    <property type="term" value="F:DNA-binding transcription factor activity"/>
    <property type="evidence" value="ECO:0007669"/>
    <property type="project" value="InterPro"/>
</dbReference>
<dbReference type="SUPFAM" id="SSF53850">
    <property type="entry name" value="Periplasmic binding protein-like II"/>
    <property type="match status" value="1"/>
</dbReference>
<dbReference type="Pfam" id="PF00126">
    <property type="entry name" value="HTH_1"/>
    <property type="match status" value="2"/>
</dbReference>
<evidence type="ECO:0000256" key="4">
    <source>
        <dbReference type="ARBA" id="ARBA00023163"/>
    </source>
</evidence>
<dbReference type="GO" id="GO:0000976">
    <property type="term" value="F:transcription cis-regulatory region binding"/>
    <property type="evidence" value="ECO:0007669"/>
    <property type="project" value="TreeGrafter"/>
</dbReference>
<feature type="domain" description="HTH lysR-type" evidence="5">
    <location>
        <begin position="8"/>
        <end position="65"/>
    </location>
</feature>
<dbReference type="RefSeq" id="WP_116222512.1">
    <property type="nucleotide sequence ID" value="NZ_CP038197.1"/>
</dbReference>
<dbReference type="InterPro" id="IPR005119">
    <property type="entry name" value="LysR_subst-bd"/>
</dbReference>
<gene>
    <name evidence="6" type="ORF">BDD41_3481</name>
</gene>
<dbReference type="Gene3D" id="1.10.10.10">
    <property type="entry name" value="Winged helix-like DNA-binding domain superfamily/Winged helix DNA-binding domain"/>
    <property type="match status" value="2"/>
</dbReference>
<organism evidence="6 7">
    <name type="scientific">Paracoccus versutus</name>
    <name type="common">Thiobacillus versutus</name>
    <dbReference type="NCBI Taxonomy" id="34007"/>
    <lineage>
        <taxon>Bacteria</taxon>
        <taxon>Pseudomonadati</taxon>
        <taxon>Pseudomonadota</taxon>
        <taxon>Alphaproteobacteria</taxon>
        <taxon>Rhodobacterales</taxon>
        <taxon>Paracoccaceae</taxon>
        <taxon>Paracoccus</taxon>
    </lineage>
</organism>
<name>A0A3D9XD02_PARVE</name>
<dbReference type="AlphaFoldDB" id="A0A3D9XD02"/>
<dbReference type="Gene3D" id="3.40.190.290">
    <property type="match status" value="1"/>
</dbReference>
<evidence type="ECO:0000256" key="3">
    <source>
        <dbReference type="ARBA" id="ARBA00023125"/>
    </source>
</evidence>
<accession>A0A3D9XD02</accession>
<dbReference type="Proteomes" id="UP000256941">
    <property type="component" value="Unassembled WGS sequence"/>
</dbReference>
<comment type="similarity">
    <text evidence="1">Belongs to the LysR transcriptional regulatory family.</text>
</comment>
<dbReference type="SUPFAM" id="SSF46785">
    <property type="entry name" value="Winged helix' DNA-binding domain"/>
    <property type="match status" value="2"/>
</dbReference>
<dbReference type="InterPro" id="IPR000847">
    <property type="entry name" value="LysR_HTH_N"/>
</dbReference>
<evidence type="ECO:0000256" key="1">
    <source>
        <dbReference type="ARBA" id="ARBA00009437"/>
    </source>
</evidence>
<dbReference type="EMBL" id="QTUJ01000003">
    <property type="protein sequence ID" value="REF68435.1"/>
    <property type="molecule type" value="Genomic_DNA"/>
</dbReference>
<sequence length="421" mass="46554">MFRLADVPNLRHLRMVQVIGKLGGVSCASRELSTSQPAVTQAVANIEAEIGLPIFERCATGTYPTTIGKQFLLRIDRFFDTLDTALAQVLGRPDGAADRIPPRIERLVTGTQLRALIVTCEQGRVSEIADSLGLSPASLFRSARSFERALGKQLFDRTAQGPIPNRTGNYLAREFRRAVRELELARGEVLLAAGTESLELVIGALPMAGSHDLAEATRRFMSAYPSTKVRLVTGEYHKLLNDLSNSRIDMIFGMLRRPEWADDVSEEVLFTDNYCLVARVGHALTRLEDVTPSDLAGYEWVVPQKGTPRRNRIEQIFADEPVRPKFHLETSSLTMIRSLLLNSDTVTLMTRSELQNDVELGVLKVLPCRFLDNVLLKGVTTRSDWLPTAAHNAFLDCLRGVTGKTNHAGKPDSGSDIRMAS</sequence>
<evidence type="ECO:0000259" key="5">
    <source>
        <dbReference type="PROSITE" id="PS50931"/>
    </source>
</evidence>
<feature type="domain" description="HTH lysR-type" evidence="5">
    <location>
        <begin position="112"/>
        <end position="165"/>
    </location>
</feature>
<dbReference type="PANTHER" id="PTHR30126">
    <property type="entry name" value="HTH-TYPE TRANSCRIPTIONAL REGULATOR"/>
    <property type="match status" value="1"/>
</dbReference>
<keyword evidence="4" id="KW-0804">Transcription</keyword>
<dbReference type="PROSITE" id="PS50931">
    <property type="entry name" value="HTH_LYSR"/>
    <property type="match status" value="2"/>
</dbReference>
<proteinExistence type="inferred from homology"/>
<comment type="caution">
    <text evidence="6">The sequence shown here is derived from an EMBL/GenBank/DDBJ whole genome shotgun (WGS) entry which is preliminary data.</text>
</comment>
<reference evidence="6 7" key="1">
    <citation type="submission" date="2018-08" db="EMBL/GenBank/DDBJ databases">
        <title>Genomic Encyclopedia of Archaeal and Bacterial Type Strains, Phase II (KMG-II): from individual species to whole genera.</title>
        <authorList>
            <person name="Goeker M."/>
        </authorList>
    </citation>
    <scope>NUCLEOTIDE SEQUENCE [LARGE SCALE GENOMIC DNA]</scope>
    <source>
        <strain evidence="6 7">DSM 17099</strain>
    </source>
</reference>
<dbReference type="Pfam" id="PF03466">
    <property type="entry name" value="LysR_substrate"/>
    <property type="match status" value="1"/>
</dbReference>
<evidence type="ECO:0000313" key="7">
    <source>
        <dbReference type="Proteomes" id="UP000256941"/>
    </source>
</evidence>
<protein>
    <submittedName>
        <fullName evidence="6">DNA-binding transcriptional LysR family regulator</fullName>
    </submittedName>
</protein>
<evidence type="ECO:0000313" key="6">
    <source>
        <dbReference type="EMBL" id="REF68435.1"/>
    </source>
</evidence>
<dbReference type="PRINTS" id="PR00039">
    <property type="entry name" value="HTHLYSR"/>
</dbReference>